<dbReference type="Gene3D" id="3.40.50.1820">
    <property type="entry name" value="alpha/beta hydrolase"/>
    <property type="match status" value="1"/>
</dbReference>
<dbReference type="SUPFAM" id="SSF53474">
    <property type="entry name" value="alpha/beta-Hydrolases"/>
    <property type="match status" value="1"/>
</dbReference>
<dbReference type="RefSeq" id="WP_211423865.1">
    <property type="nucleotide sequence ID" value="NZ_CP072643.1"/>
</dbReference>
<accession>A0ABX8B3U9</accession>
<evidence type="ECO:0000313" key="2">
    <source>
        <dbReference type="Proteomes" id="UP000677668"/>
    </source>
</evidence>
<organism evidence="1 2">
    <name type="scientific">Chloracidobacterium sp. N</name>
    <dbReference type="NCBI Taxonomy" id="2821540"/>
    <lineage>
        <taxon>Bacteria</taxon>
        <taxon>Pseudomonadati</taxon>
        <taxon>Acidobacteriota</taxon>
        <taxon>Terriglobia</taxon>
        <taxon>Terriglobales</taxon>
        <taxon>Acidobacteriaceae</taxon>
        <taxon>Chloracidobacterium</taxon>
        <taxon>Chloracidobacterium aggregatum</taxon>
    </lineage>
</organism>
<dbReference type="PANTHER" id="PTHR32015:SF1">
    <property type="entry name" value="LIPASE"/>
    <property type="match status" value="1"/>
</dbReference>
<gene>
    <name evidence="1" type="ORF">J8C05_12535</name>
</gene>
<proteinExistence type="predicted"/>
<dbReference type="InterPro" id="IPR029058">
    <property type="entry name" value="AB_hydrolase_fold"/>
</dbReference>
<name>A0ABX8B3U9_9BACT</name>
<dbReference type="Proteomes" id="UP000677668">
    <property type="component" value="Chromosome 2"/>
</dbReference>
<dbReference type="Pfam" id="PF01674">
    <property type="entry name" value="Lipase_2"/>
    <property type="match status" value="1"/>
</dbReference>
<protein>
    <submittedName>
        <fullName evidence="1">Lipase</fullName>
    </submittedName>
</protein>
<evidence type="ECO:0000313" key="1">
    <source>
        <dbReference type="EMBL" id="QUV95649.1"/>
    </source>
</evidence>
<reference evidence="1 2" key="1">
    <citation type="submission" date="2021-03" db="EMBL/GenBank/DDBJ databases">
        <title>Genomic and phenotypic characterization of Chloracidobacterium isolates provides evidence for multiple species.</title>
        <authorList>
            <person name="Saini M.K."/>
            <person name="Costas A.M.G."/>
            <person name="Tank M."/>
            <person name="Bryant D.A."/>
        </authorList>
    </citation>
    <scope>NUCLEOTIDE SEQUENCE [LARGE SCALE GENOMIC DNA]</scope>
    <source>
        <strain evidence="1 2">N</strain>
    </source>
</reference>
<sequence length="337" mass="35888">MRHTPLHRRWLAASLFLSAILFGLLGLPVEARGKATAPAAAQVSTSGITPHFRNWLVANGYGSFDFARADLAGGSYGGRQNDADTVVNQPVIFIHGNSDKAVGTGVPGQTGWNASIQYFLSQGYKTSELYATTWGPANALFSAQQYHSREHLTRLRAFIQAVRQYTGAAKVDIIAHSMGVTLARKAIKGGPASDALAGGSYNLGPSLTSIVDTFVGIAGGNQGLATCYLSGPTTPTCGNTNGFYPGYLLGGFGPYGVSAFLTELNSSTGYEGAYRYSIWSSVDEVIGYGCLVYGRNTCRIPGQTGERGFSVAPYGHFGCKDLTAYWQLRMVKFHTTS</sequence>
<dbReference type="PANTHER" id="PTHR32015">
    <property type="entry name" value="FASTING INDUCED LIPASE"/>
    <property type="match status" value="1"/>
</dbReference>
<dbReference type="EMBL" id="CP072643">
    <property type="protein sequence ID" value="QUV95649.1"/>
    <property type="molecule type" value="Genomic_DNA"/>
</dbReference>
<dbReference type="InterPro" id="IPR002918">
    <property type="entry name" value="Lipase_EstA/Esterase_EstB"/>
</dbReference>
<keyword evidence="2" id="KW-1185">Reference proteome</keyword>